<dbReference type="GO" id="GO:0004671">
    <property type="term" value="F:protein C-terminal S-isoprenylcysteine carboxyl O-methyltransferase activity"/>
    <property type="evidence" value="ECO:0007669"/>
    <property type="project" value="InterPro"/>
</dbReference>
<keyword evidence="3 5" id="KW-1133">Transmembrane helix</keyword>
<dbReference type="GO" id="GO:0016020">
    <property type="term" value="C:membrane"/>
    <property type="evidence" value="ECO:0007669"/>
    <property type="project" value="UniProtKB-SubCell"/>
</dbReference>
<dbReference type="HOGENOM" id="CLU_102515_1_0_7"/>
<keyword evidence="4 5" id="KW-0472">Membrane</keyword>
<proteinExistence type="predicted"/>
<evidence type="ECO:0000256" key="3">
    <source>
        <dbReference type="ARBA" id="ARBA00022989"/>
    </source>
</evidence>
<gene>
    <name evidence="6" type="ORF">CIG1485E_1371</name>
</gene>
<dbReference type="Proteomes" id="UP000028486">
    <property type="component" value="Chromosome"/>
</dbReference>
<evidence type="ECO:0000256" key="1">
    <source>
        <dbReference type="ARBA" id="ARBA00004141"/>
    </source>
</evidence>
<reference evidence="7" key="1">
    <citation type="journal article" date="2014" name="Genome Announc.">
        <title>Complete Genome Sequence of Campylobacter iguaniorum Strain 1485ET, Isolated from a Bearded Dragon (Pogona vitticeps).</title>
        <authorList>
            <person name="Gilbert M.J."/>
            <person name="Miller W.G."/>
            <person name="Yee E."/>
            <person name="Kik M."/>
            <person name="Wagenaar J.A."/>
            <person name="Duim B."/>
        </authorList>
    </citation>
    <scope>NUCLEOTIDE SEQUENCE [LARGE SCALE GENOMIC DNA]</scope>
    <source>
        <strain evidence="7">1485E</strain>
    </source>
</reference>
<dbReference type="EMBL" id="CP009043">
    <property type="protein sequence ID" value="AII15194.1"/>
    <property type="molecule type" value="Genomic_DNA"/>
</dbReference>
<dbReference type="eggNOG" id="COG1755">
    <property type="taxonomic scope" value="Bacteria"/>
</dbReference>
<keyword evidence="6" id="KW-0489">Methyltransferase</keyword>
<dbReference type="PANTHER" id="PTHR43847">
    <property type="entry name" value="BLL3993 PROTEIN"/>
    <property type="match status" value="1"/>
</dbReference>
<evidence type="ECO:0000256" key="2">
    <source>
        <dbReference type="ARBA" id="ARBA00022692"/>
    </source>
</evidence>
<dbReference type="Gene3D" id="1.20.120.1630">
    <property type="match status" value="1"/>
</dbReference>
<sequence>MDFTVLNLLLAIFALRLCFLRISKRNEKAILLGGGAEYDAKNTRFLTIIHVIFYFSCFAEAILKGVKFDFISSVGTFLVIFAFAMLYFIVNHLLKGIWTVKLMIAKNHKYNPYWLFRYIKHPNYYLNIFPELIGLALLSHAYGRLWY</sequence>
<keyword evidence="2 5" id="KW-0812">Transmembrane</keyword>
<comment type="subcellular location">
    <subcellularLocation>
        <location evidence="1">Membrane</location>
        <topology evidence="1">Multi-pass membrane protein</topology>
    </subcellularLocation>
</comment>
<protein>
    <submittedName>
        <fullName evidence="6">Isoprenylcysteine carboxyl methyltransferase family protein</fullName>
    </submittedName>
</protein>
<dbReference type="RefSeq" id="WP_197408307.1">
    <property type="nucleotide sequence ID" value="NZ_CP009043.1"/>
</dbReference>
<feature type="transmembrane region" description="Helical" evidence="5">
    <location>
        <begin position="70"/>
        <end position="90"/>
    </location>
</feature>
<dbReference type="Pfam" id="PF04140">
    <property type="entry name" value="ICMT"/>
    <property type="match status" value="1"/>
</dbReference>
<keyword evidence="6" id="KW-0808">Transferase</keyword>
<dbReference type="GO" id="GO:0032259">
    <property type="term" value="P:methylation"/>
    <property type="evidence" value="ECO:0007669"/>
    <property type="project" value="UniProtKB-KW"/>
</dbReference>
<dbReference type="AlphaFoldDB" id="A0A076FH94"/>
<accession>A0A076FH94</accession>
<evidence type="ECO:0000313" key="6">
    <source>
        <dbReference type="EMBL" id="AII15194.1"/>
    </source>
</evidence>
<evidence type="ECO:0000313" key="7">
    <source>
        <dbReference type="Proteomes" id="UP000028486"/>
    </source>
</evidence>
<organism evidence="6 7">
    <name type="scientific">Campylobacter iguaniorum</name>
    <dbReference type="NCBI Taxonomy" id="1244531"/>
    <lineage>
        <taxon>Bacteria</taxon>
        <taxon>Pseudomonadati</taxon>
        <taxon>Campylobacterota</taxon>
        <taxon>Epsilonproteobacteria</taxon>
        <taxon>Campylobacterales</taxon>
        <taxon>Campylobacteraceae</taxon>
        <taxon>Campylobacter</taxon>
    </lineage>
</organism>
<feature type="transmembrane region" description="Helical" evidence="5">
    <location>
        <begin position="44"/>
        <end position="63"/>
    </location>
</feature>
<feature type="transmembrane region" description="Helical" evidence="5">
    <location>
        <begin position="124"/>
        <end position="143"/>
    </location>
</feature>
<dbReference type="STRING" id="1244531.CIG2463D_1562"/>
<evidence type="ECO:0000256" key="4">
    <source>
        <dbReference type="ARBA" id="ARBA00023136"/>
    </source>
</evidence>
<dbReference type="InterPro" id="IPR007269">
    <property type="entry name" value="ICMT_MeTrfase"/>
</dbReference>
<dbReference type="KEGG" id="caj:CIG1485E_1371"/>
<dbReference type="InterPro" id="IPR052527">
    <property type="entry name" value="Metal_cation-efflux_comp"/>
</dbReference>
<name>A0A076FH94_9BACT</name>
<dbReference type="PATRIC" id="fig|1244531.5.peg.1568"/>
<dbReference type="PANTHER" id="PTHR43847:SF1">
    <property type="entry name" value="BLL3993 PROTEIN"/>
    <property type="match status" value="1"/>
</dbReference>
<evidence type="ECO:0000256" key="5">
    <source>
        <dbReference type="SAM" id="Phobius"/>
    </source>
</evidence>
<keyword evidence="7" id="KW-1185">Reference proteome</keyword>